<organism evidence="1 2">
    <name type="scientific">Marchantia polymorpha</name>
    <name type="common">Common liverwort</name>
    <name type="synonym">Marchantia aquatica</name>
    <dbReference type="NCBI Taxonomy" id="3197"/>
    <lineage>
        <taxon>Eukaryota</taxon>
        <taxon>Viridiplantae</taxon>
        <taxon>Streptophyta</taxon>
        <taxon>Embryophyta</taxon>
        <taxon>Marchantiophyta</taxon>
        <taxon>Marchantiopsida</taxon>
        <taxon>Marchantiidae</taxon>
        <taxon>Marchantiales</taxon>
        <taxon>Marchantiaceae</taxon>
        <taxon>Marchantia</taxon>
    </lineage>
</organism>
<evidence type="ECO:0000313" key="1">
    <source>
        <dbReference type="EMBL" id="PTQ34117.1"/>
    </source>
</evidence>
<dbReference type="AlphaFoldDB" id="A0A2R6WJS9"/>
<dbReference type="Gramene" id="Mp8g12450.1">
    <property type="protein sequence ID" value="Mp8g12450.1.cds1"/>
    <property type="gene ID" value="Mp8g12450"/>
</dbReference>
<dbReference type="Proteomes" id="UP000244005">
    <property type="component" value="Unassembled WGS sequence"/>
</dbReference>
<dbReference type="EMBL" id="KZ772755">
    <property type="protein sequence ID" value="PTQ34117.1"/>
    <property type="molecule type" value="Genomic_DNA"/>
</dbReference>
<sequence>MESTSEKTSICGRSPSLHFFAPLSVFLKDFITPRKKNIYQRTCQREHIIPKLPVVSTSLTTNIVFSLSW</sequence>
<name>A0A2R6WJS9_MARPO</name>
<protein>
    <submittedName>
        <fullName evidence="1">Uncharacterized protein</fullName>
    </submittedName>
</protein>
<evidence type="ECO:0000313" key="2">
    <source>
        <dbReference type="Proteomes" id="UP000244005"/>
    </source>
</evidence>
<proteinExistence type="predicted"/>
<accession>A0A2R6WJS9</accession>
<keyword evidence="2" id="KW-1185">Reference proteome</keyword>
<reference evidence="2" key="1">
    <citation type="journal article" date="2017" name="Cell">
        <title>Insights into land plant evolution garnered from the Marchantia polymorpha genome.</title>
        <authorList>
            <person name="Bowman J.L."/>
            <person name="Kohchi T."/>
            <person name="Yamato K.T."/>
            <person name="Jenkins J."/>
            <person name="Shu S."/>
            <person name="Ishizaki K."/>
            <person name="Yamaoka S."/>
            <person name="Nishihama R."/>
            <person name="Nakamura Y."/>
            <person name="Berger F."/>
            <person name="Adam C."/>
            <person name="Aki S.S."/>
            <person name="Althoff F."/>
            <person name="Araki T."/>
            <person name="Arteaga-Vazquez M.A."/>
            <person name="Balasubrmanian S."/>
            <person name="Barry K."/>
            <person name="Bauer D."/>
            <person name="Boehm C.R."/>
            <person name="Briginshaw L."/>
            <person name="Caballero-Perez J."/>
            <person name="Catarino B."/>
            <person name="Chen F."/>
            <person name="Chiyoda S."/>
            <person name="Chovatia M."/>
            <person name="Davies K.M."/>
            <person name="Delmans M."/>
            <person name="Demura T."/>
            <person name="Dierschke T."/>
            <person name="Dolan L."/>
            <person name="Dorantes-Acosta A.E."/>
            <person name="Eklund D.M."/>
            <person name="Florent S.N."/>
            <person name="Flores-Sandoval E."/>
            <person name="Fujiyama A."/>
            <person name="Fukuzawa H."/>
            <person name="Galik B."/>
            <person name="Grimanelli D."/>
            <person name="Grimwood J."/>
            <person name="Grossniklaus U."/>
            <person name="Hamada T."/>
            <person name="Haseloff J."/>
            <person name="Hetherington A.J."/>
            <person name="Higo A."/>
            <person name="Hirakawa Y."/>
            <person name="Hundley H.N."/>
            <person name="Ikeda Y."/>
            <person name="Inoue K."/>
            <person name="Inoue S.I."/>
            <person name="Ishida S."/>
            <person name="Jia Q."/>
            <person name="Kakita M."/>
            <person name="Kanazawa T."/>
            <person name="Kawai Y."/>
            <person name="Kawashima T."/>
            <person name="Kennedy M."/>
            <person name="Kinose K."/>
            <person name="Kinoshita T."/>
            <person name="Kohara Y."/>
            <person name="Koide E."/>
            <person name="Komatsu K."/>
            <person name="Kopischke S."/>
            <person name="Kubo M."/>
            <person name="Kyozuka J."/>
            <person name="Lagercrantz U."/>
            <person name="Lin S.S."/>
            <person name="Lindquist E."/>
            <person name="Lipzen A.M."/>
            <person name="Lu C.W."/>
            <person name="De Luna E."/>
            <person name="Martienssen R.A."/>
            <person name="Minamino N."/>
            <person name="Mizutani M."/>
            <person name="Mizutani M."/>
            <person name="Mochizuki N."/>
            <person name="Monte I."/>
            <person name="Mosher R."/>
            <person name="Nagasaki H."/>
            <person name="Nakagami H."/>
            <person name="Naramoto S."/>
            <person name="Nishitani K."/>
            <person name="Ohtani M."/>
            <person name="Okamoto T."/>
            <person name="Okumura M."/>
            <person name="Phillips J."/>
            <person name="Pollak B."/>
            <person name="Reinders A."/>
            <person name="Rovekamp M."/>
            <person name="Sano R."/>
            <person name="Sawa S."/>
            <person name="Schmid M.W."/>
            <person name="Shirakawa M."/>
            <person name="Solano R."/>
            <person name="Spunde A."/>
            <person name="Suetsugu N."/>
            <person name="Sugano S."/>
            <person name="Sugiyama A."/>
            <person name="Sun R."/>
            <person name="Suzuki Y."/>
            <person name="Takenaka M."/>
            <person name="Takezawa D."/>
            <person name="Tomogane H."/>
            <person name="Tsuzuki M."/>
            <person name="Ueda T."/>
            <person name="Umeda M."/>
            <person name="Ward J.M."/>
            <person name="Watanabe Y."/>
            <person name="Yazaki K."/>
            <person name="Yokoyama R."/>
            <person name="Yoshitake Y."/>
            <person name="Yotsui I."/>
            <person name="Zachgo S."/>
            <person name="Schmutz J."/>
        </authorList>
    </citation>
    <scope>NUCLEOTIDE SEQUENCE [LARGE SCALE GENOMIC DNA]</scope>
    <source>
        <strain evidence="2">Tak-1</strain>
    </source>
</reference>
<gene>
    <name evidence="1" type="ORF">MARPO_0083s0075</name>
</gene>